<evidence type="ECO:0000313" key="2">
    <source>
        <dbReference type="Proteomes" id="UP000735302"/>
    </source>
</evidence>
<evidence type="ECO:0000313" key="1">
    <source>
        <dbReference type="EMBL" id="GFN85765.1"/>
    </source>
</evidence>
<dbReference type="Proteomes" id="UP000735302">
    <property type="component" value="Unassembled WGS sequence"/>
</dbReference>
<gene>
    <name evidence="1" type="ORF">PoB_001227100</name>
</gene>
<proteinExistence type="predicted"/>
<reference evidence="1 2" key="1">
    <citation type="journal article" date="2021" name="Elife">
        <title>Chloroplast acquisition without the gene transfer in kleptoplastic sea slugs, Plakobranchus ocellatus.</title>
        <authorList>
            <person name="Maeda T."/>
            <person name="Takahashi S."/>
            <person name="Yoshida T."/>
            <person name="Shimamura S."/>
            <person name="Takaki Y."/>
            <person name="Nagai Y."/>
            <person name="Toyoda A."/>
            <person name="Suzuki Y."/>
            <person name="Arimoto A."/>
            <person name="Ishii H."/>
            <person name="Satoh N."/>
            <person name="Nishiyama T."/>
            <person name="Hasebe M."/>
            <person name="Maruyama T."/>
            <person name="Minagawa J."/>
            <person name="Obokata J."/>
            <person name="Shigenobu S."/>
        </authorList>
    </citation>
    <scope>NUCLEOTIDE SEQUENCE [LARGE SCALE GENOMIC DNA]</scope>
</reference>
<organism evidence="1 2">
    <name type="scientific">Plakobranchus ocellatus</name>
    <dbReference type="NCBI Taxonomy" id="259542"/>
    <lineage>
        <taxon>Eukaryota</taxon>
        <taxon>Metazoa</taxon>
        <taxon>Spiralia</taxon>
        <taxon>Lophotrochozoa</taxon>
        <taxon>Mollusca</taxon>
        <taxon>Gastropoda</taxon>
        <taxon>Heterobranchia</taxon>
        <taxon>Euthyneura</taxon>
        <taxon>Panpulmonata</taxon>
        <taxon>Sacoglossa</taxon>
        <taxon>Placobranchoidea</taxon>
        <taxon>Plakobranchidae</taxon>
        <taxon>Plakobranchus</taxon>
    </lineage>
</organism>
<accession>A0AAV3YTT1</accession>
<keyword evidence="2" id="KW-1185">Reference proteome</keyword>
<comment type="caution">
    <text evidence="1">The sequence shown here is derived from an EMBL/GenBank/DDBJ whole genome shotgun (WGS) entry which is preliminary data.</text>
</comment>
<sequence length="79" mass="8433">MSPCHSITCSSRTSETTCCRTGDLPSHLNDVLTICCYVTVVNSTENGSSGFRSRTTRALQKVNGSTTDMSNNGEANNIV</sequence>
<dbReference type="AlphaFoldDB" id="A0AAV3YTT1"/>
<protein>
    <submittedName>
        <fullName evidence="1">Uncharacterized protein</fullName>
    </submittedName>
</protein>
<name>A0AAV3YTT1_9GAST</name>
<dbReference type="EMBL" id="BLXT01001455">
    <property type="protein sequence ID" value="GFN85765.1"/>
    <property type="molecule type" value="Genomic_DNA"/>
</dbReference>